<evidence type="ECO:0000313" key="2">
    <source>
        <dbReference type="EMBL" id="KAJ1352070.1"/>
    </source>
</evidence>
<proteinExistence type="predicted"/>
<organism evidence="2 3">
    <name type="scientific">Parelaphostrongylus tenuis</name>
    <name type="common">Meningeal worm</name>
    <dbReference type="NCBI Taxonomy" id="148309"/>
    <lineage>
        <taxon>Eukaryota</taxon>
        <taxon>Metazoa</taxon>
        <taxon>Ecdysozoa</taxon>
        <taxon>Nematoda</taxon>
        <taxon>Chromadorea</taxon>
        <taxon>Rhabditida</taxon>
        <taxon>Rhabditina</taxon>
        <taxon>Rhabditomorpha</taxon>
        <taxon>Strongyloidea</taxon>
        <taxon>Metastrongylidae</taxon>
        <taxon>Parelaphostrongylus</taxon>
    </lineage>
</organism>
<gene>
    <name evidence="2" type="primary">HST2</name>
    <name evidence="2" type="ORF">KIN20_008259</name>
</gene>
<evidence type="ECO:0000313" key="3">
    <source>
        <dbReference type="Proteomes" id="UP001196413"/>
    </source>
</evidence>
<dbReference type="Gene3D" id="3.40.50.300">
    <property type="entry name" value="P-loop containing nucleotide triphosphate hydrolases"/>
    <property type="match status" value="1"/>
</dbReference>
<feature type="compositionally biased region" description="Basic and acidic residues" evidence="1">
    <location>
        <begin position="1"/>
        <end position="11"/>
    </location>
</feature>
<reference evidence="2" key="1">
    <citation type="submission" date="2021-06" db="EMBL/GenBank/DDBJ databases">
        <title>Parelaphostrongylus tenuis whole genome reference sequence.</title>
        <authorList>
            <person name="Garwood T.J."/>
            <person name="Larsen P.A."/>
            <person name="Fountain-Jones N.M."/>
            <person name="Garbe J.R."/>
            <person name="Macchietto M.G."/>
            <person name="Kania S.A."/>
            <person name="Gerhold R.W."/>
            <person name="Richards J.E."/>
            <person name="Wolf T.M."/>
        </authorList>
    </citation>
    <scope>NUCLEOTIDE SEQUENCE</scope>
    <source>
        <strain evidence="2">MNPRO001-30</strain>
        <tissue evidence="2">Meninges</tissue>
    </source>
</reference>
<evidence type="ECO:0000256" key="1">
    <source>
        <dbReference type="SAM" id="MobiDB-lite"/>
    </source>
</evidence>
<sequence length="91" mass="11026">MHFDSLSESRAHLRNTKRKYPPNDHTLSIVRRNEVYQLEREFYEFAKEEFRAIFKKATNGTNNALDVLRLTLQFHYEKIKPERPMFDLNHS</sequence>
<protein>
    <submittedName>
        <fullName evidence="2">Sir2 histone deacetylase Hst2</fullName>
    </submittedName>
</protein>
<name>A0AAD5M6L2_PARTN</name>
<feature type="region of interest" description="Disordered" evidence="1">
    <location>
        <begin position="1"/>
        <end position="25"/>
    </location>
</feature>
<comment type="caution">
    <text evidence="2">The sequence shown here is derived from an EMBL/GenBank/DDBJ whole genome shotgun (WGS) entry which is preliminary data.</text>
</comment>
<accession>A0AAD5M6L2</accession>
<dbReference type="InterPro" id="IPR027417">
    <property type="entry name" value="P-loop_NTPase"/>
</dbReference>
<dbReference type="Proteomes" id="UP001196413">
    <property type="component" value="Unassembled WGS sequence"/>
</dbReference>
<dbReference type="EMBL" id="JAHQIW010001299">
    <property type="protein sequence ID" value="KAJ1352070.1"/>
    <property type="molecule type" value="Genomic_DNA"/>
</dbReference>
<dbReference type="AlphaFoldDB" id="A0AAD5M6L2"/>
<keyword evidence="3" id="KW-1185">Reference proteome</keyword>